<dbReference type="Proteomes" id="UP000054776">
    <property type="component" value="Unassembled WGS sequence"/>
</dbReference>
<gene>
    <name evidence="1" type="ORF">T01_14652</name>
</gene>
<evidence type="ECO:0000313" key="1">
    <source>
        <dbReference type="EMBL" id="KRY42956.1"/>
    </source>
</evidence>
<dbReference type="InParanoid" id="A0A0V1C1N5"/>
<evidence type="ECO:0000313" key="2">
    <source>
        <dbReference type="Proteomes" id="UP000054776"/>
    </source>
</evidence>
<sequence>MSTAESCHHLQLASWAESTKAVRFLLYKFRNLITKLQLEIRVQLINKALKSRTKLYNLYFNY</sequence>
<dbReference type="EMBL" id="JYDH01000002">
    <property type="protein sequence ID" value="KRY42956.1"/>
    <property type="molecule type" value="Genomic_DNA"/>
</dbReference>
<organism evidence="1 2">
    <name type="scientific">Trichinella spiralis</name>
    <name type="common">Trichina worm</name>
    <dbReference type="NCBI Taxonomy" id="6334"/>
    <lineage>
        <taxon>Eukaryota</taxon>
        <taxon>Metazoa</taxon>
        <taxon>Ecdysozoa</taxon>
        <taxon>Nematoda</taxon>
        <taxon>Enoplea</taxon>
        <taxon>Dorylaimia</taxon>
        <taxon>Trichinellida</taxon>
        <taxon>Trichinellidae</taxon>
        <taxon>Trichinella</taxon>
    </lineage>
</organism>
<comment type="caution">
    <text evidence="1">The sequence shown here is derived from an EMBL/GenBank/DDBJ whole genome shotgun (WGS) entry which is preliminary data.</text>
</comment>
<proteinExistence type="predicted"/>
<reference evidence="1 2" key="1">
    <citation type="submission" date="2015-01" db="EMBL/GenBank/DDBJ databases">
        <title>Evolution of Trichinella species and genotypes.</title>
        <authorList>
            <person name="Korhonen P.K."/>
            <person name="Edoardo P."/>
            <person name="Giuseppe L.R."/>
            <person name="Gasser R.B."/>
        </authorList>
    </citation>
    <scope>NUCLEOTIDE SEQUENCE [LARGE SCALE GENOMIC DNA]</scope>
    <source>
        <strain evidence="1">ISS3</strain>
    </source>
</reference>
<dbReference type="AlphaFoldDB" id="A0A0V1C1N5"/>
<keyword evidence="2" id="KW-1185">Reference proteome</keyword>
<accession>A0A0V1C1N5</accession>
<name>A0A0V1C1N5_TRISP</name>
<protein>
    <submittedName>
        <fullName evidence="1">Uncharacterized protein</fullName>
    </submittedName>
</protein>